<sequence length="540" mass="57136">MPTILGATSLALTVLAFIVRRMERSVGRIAVALAMVGQVMLLTAAMSGQSWQLDSHMYYFVALAAIAAMVDLRALVAAAGAICLHHLMLSFGMPLLVYGQDAVSSVLERTLFHALAVALTTVSLGAAIHVRLRLVGAWKEERQAAQAAVERARSAEAQASAALTQTEQARIQADTAREEAEAALGRMQAETKRAERADSEAAALREIDEKRRALERETQAHVIGTLREAFAKLAEGDLGARITGALPEGYEDLGDGFDSTLAALEIALQAIRRASRSITGETDEIASAATDLAHRTEEQAATLEEITRSTEQLTQLIRATAEDAGQAEVVMNGTGSEAQTGAKVMEQAIAAMAEIETSSREVRKITSMIEDIAFQTNLLALNAGVEAARAGDAGRGFAVVASEVRALAKRSSDAAMRINTLIMQSGAQIERGVALVHDTGGALEKIIASVEATGARISKIAAISDEQATGVHVINAALRDLDRVSQQNATMFEETTAACQTLRASARGLATAVERFSGDEGPEIDDMSIGKARPSRNHAA</sequence>
<dbReference type="PROSITE" id="PS50885">
    <property type="entry name" value="HAMP"/>
    <property type="match status" value="1"/>
</dbReference>
<name>A0A0M6XK85_9RHOB</name>
<keyword evidence="6" id="KW-0812">Transmembrane</keyword>
<evidence type="ECO:0000256" key="3">
    <source>
        <dbReference type="PROSITE-ProRule" id="PRU00284"/>
    </source>
</evidence>
<feature type="coiled-coil region" evidence="4">
    <location>
        <begin position="173"/>
        <end position="217"/>
    </location>
</feature>
<accession>A0A0M6XK85</accession>
<dbReference type="Pfam" id="PF00015">
    <property type="entry name" value="MCPsignal"/>
    <property type="match status" value="1"/>
</dbReference>
<keyword evidence="4" id="KW-0175">Coiled coil</keyword>
<keyword evidence="1" id="KW-0145">Chemotaxis</keyword>
<proteinExistence type="inferred from homology"/>
<evidence type="ECO:0000313" key="10">
    <source>
        <dbReference type="Proteomes" id="UP000048908"/>
    </source>
</evidence>
<feature type="transmembrane region" description="Helical" evidence="6">
    <location>
        <begin position="58"/>
        <end position="91"/>
    </location>
</feature>
<dbReference type="InterPro" id="IPR004090">
    <property type="entry name" value="Chemotax_Me-accpt_rcpt"/>
</dbReference>
<dbReference type="Gene3D" id="1.10.287.950">
    <property type="entry name" value="Methyl-accepting chemotaxis protein"/>
    <property type="match status" value="1"/>
</dbReference>
<evidence type="ECO:0000259" key="7">
    <source>
        <dbReference type="PROSITE" id="PS50111"/>
    </source>
</evidence>
<evidence type="ECO:0000256" key="4">
    <source>
        <dbReference type="SAM" id="Coils"/>
    </source>
</evidence>
<keyword evidence="6" id="KW-0472">Membrane</keyword>
<evidence type="ECO:0000259" key="8">
    <source>
        <dbReference type="PROSITE" id="PS50885"/>
    </source>
</evidence>
<dbReference type="PROSITE" id="PS50111">
    <property type="entry name" value="CHEMOTAXIS_TRANSDUC_2"/>
    <property type="match status" value="1"/>
</dbReference>
<dbReference type="GO" id="GO:0004888">
    <property type="term" value="F:transmembrane signaling receptor activity"/>
    <property type="evidence" value="ECO:0007669"/>
    <property type="project" value="InterPro"/>
</dbReference>
<dbReference type="GO" id="GO:0016020">
    <property type="term" value="C:membrane"/>
    <property type="evidence" value="ECO:0007669"/>
    <property type="project" value="InterPro"/>
</dbReference>
<gene>
    <name evidence="9" type="primary">tar</name>
    <name evidence="9" type="ORF">JAN5088_00358</name>
</gene>
<dbReference type="STRING" id="282197.SAMN04488517_10161"/>
<keyword evidence="6" id="KW-1133">Transmembrane helix</keyword>
<keyword evidence="9" id="KW-0675">Receptor</keyword>
<evidence type="ECO:0000313" key="9">
    <source>
        <dbReference type="EMBL" id="CTQ31600.1"/>
    </source>
</evidence>
<dbReference type="GO" id="GO:0006935">
    <property type="term" value="P:chemotaxis"/>
    <property type="evidence" value="ECO:0007669"/>
    <property type="project" value="UniProtKB-KW"/>
</dbReference>
<evidence type="ECO:0000256" key="1">
    <source>
        <dbReference type="ARBA" id="ARBA00022500"/>
    </source>
</evidence>
<organism evidence="9 10">
    <name type="scientific">Jannaschia rubra</name>
    <dbReference type="NCBI Taxonomy" id="282197"/>
    <lineage>
        <taxon>Bacteria</taxon>
        <taxon>Pseudomonadati</taxon>
        <taxon>Pseudomonadota</taxon>
        <taxon>Alphaproteobacteria</taxon>
        <taxon>Rhodobacterales</taxon>
        <taxon>Roseobacteraceae</taxon>
        <taxon>Jannaschia</taxon>
    </lineage>
</organism>
<keyword evidence="10" id="KW-1185">Reference proteome</keyword>
<feature type="region of interest" description="Disordered" evidence="5">
    <location>
        <begin position="517"/>
        <end position="540"/>
    </location>
</feature>
<dbReference type="PRINTS" id="PR00260">
    <property type="entry name" value="CHEMTRNSDUCR"/>
</dbReference>
<evidence type="ECO:0000256" key="6">
    <source>
        <dbReference type="SAM" id="Phobius"/>
    </source>
</evidence>
<dbReference type="SUPFAM" id="SSF58104">
    <property type="entry name" value="Methyl-accepting chemotaxis protein (MCP) signaling domain"/>
    <property type="match status" value="1"/>
</dbReference>
<feature type="transmembrane region" description="Helical" evidence="6">
    <location>
        <begin position="26"/>
        <end position="46"/>
    </location>
</feature>
<dbReference type="InterPro" id="IPR003660">
    <property type="entry name" value="HAMP_dom"/>
</dbReference>
<dbReference type="Proteomes" id="UP000048908">
    <property type="component" value="Unassembled WGS sequence"/>
</dbReference>
<feature type="transmembrane region" description="Helical" evidence="6">
    <location>
        <begin position="111"/>
        <end position="132"/>
    </location>
</feature>
<feature type="domain" description="HAMP" evidence="8">
    <location>
        <begin position="217"/>
        <end position="269"/>
    </location>
</feature>
<evidence type="ECO:0000256" key="5">
    <source>
        <dbReference type="SAM" id="MobiDB-lite"/>
    </source>
</evidence>
<dbReference type="InterPro" id="IPR004089">
    <property type="entry name" value="MCPsignal_dom"/>
</dbReference>
<dbReference type="EMBL" id="CXPG01000009">
    <property type="protein sequence ID" value="CTQ31600.1"/>
    <property type="molecule type" value="Genomic_DNA"/>
</dbReference>
<protein>
    <submittedName>
        <fullName evidence="9">Aspartate chemoreceptor protein</fullName>
    </submittedName>
</protein>
<dbReference type="InterPro" id="IPR051310">
    <property type="entry name" value="MCP_chemotaxis"/>
</dbReference>
<comment type="similarity">
    <text evidence="2">Belongs to the methyl-accepting chemotaxis (MCP) protein family.</text>
</comment>
<reference evidence="9 10" key="1">
    <citation type="submission" date="2015-07" db="EMBL/GenBank/DDBJ databases">
        <authorList>
            <person name="Noorani M."/>
        </authorList>
    </citation>
    <scope>NUCLEOTIDE SEQUENCE [LARGE SCALE GENOMIC DNA]</scope>
    <source>
        <strain evidence="9 10">CECT 5088</strain>
    </source>
</reference>
<dbReference type="SMART" id="SM00283">
    <property type="entry name" value="MA"/>
    <property type="match status" value="1"/>
</dbReference>
<keyword evidence="3" id="KW-0807">Transducer</keyword>
<dbReference type="PANTHER" id="PTHR43531:SF11">
    <property type="entry name" value="METHYL-ACCEPTING CHEMOTAXIS PROTEIN 3"/>
    <property type="match status" value="1"/>
</dbReference>
<dbReference type="GO" id="GO:0007165">
    <property type="term" value="P:signal transduction"/>
    <property type="evidence" value="ECO:0007669"/>
    <property type="project" value="UniProtKB-KW"/>
</dbReference>
<dbReference type="PANTHER" id="PTHR43531">
    <property type="entry name" value="PROTEIN ICFG"/>
    <property type="match status" value="1"/>
</dbReference>
<dbReference type="AlphaFoldDB" id="A0A0M6XK85"/>
<feature type="domain" description="Methyl-accepting transducer" evidence="7">
    <location>
        <begin position="274"/>
        <end position="503"/>
    </location>
</feature>
<evidence type="ECO:0000256" key="2">
    <source>
        <dbReference type="ARBA" id="ARBA00029447"/>
    </source>
</evidence>